<evidence type="ECO:0000313" key="1">
    <source>
        <dbReference type="EMBL" id="MCL1125262.1"/>
    </source>
</evidence>
<dbReference type="Proteomes" id="UP001203423">
    <property type="component" value="Unassembled WGS sequence"/>
</dbReference>
<name>A0ABT0LD60_9GAMM</name>
<sequence length="141" mass="15894">MIGFDTFGDLKNDLKHLINITLPQYLNPQQNNTLYHIVSPITPVANSGSCKMITPDGCADITYNRYILNTSKSLSNPSLTQDILTYNADTHISIAQPNIPVNDYHYNVHPDIENYLYLGYNITNALLRNFQLATITTPYAE</sequence>
<protein>
    <submittedName>
        <fullName evidence="1">Uncharacterized protein</fullName>
    </submittedName>
</protein>
<comment type="caution">
    <text evidence="1">The sequence shown here is derived from an EMBL/GenBank/DDBJ whole genome shotgun (WGS) entry which is preliminary data.</text>
</comment>
<reference evidence="1 2" key="1">
    <citation type="submission" date="2022-01" db="EMBL/GenBank/DDBJ databases">
        <title>Whole genome-based taxonomy of the Shewanellaceae.</title>
        <authorList>
            <person name="Martin-Rodriguez A.J."/>
        </authorList>
    </citation>
    <scope>NUCLEOTIDE SEQUENCE [LARGE SCALE GENOMIC DNA]</scope>
    <source>
        <strain evidence="1 2">DSM 17177</strain>
    </source>
</reference>
<gene>
    <name evidence="1" type="ORF">L2764_12445</name>
</gene>
<accession>A0ABT0LD60</accession>
<evidence type="ECO:0000313" key="2">
    <source>
        <dbReference type="Proteomes" id="UP001203423"/>
    </source>
</evidence>
<keyword evidence="2" id="KW-1185">Reference proteome</keyword>
<proteinExistence type="predicted"/>
<organism evidence="1 2">
    <name type="scientific">Shewanella surugensis</name>
    <dbReference type="NCBI Taxonomy" id="212020"/>
    <lineage>
        <taxon>Bacteria</taxon>
        <taxon>Pseudomonadati</taxon>
        <taxon>Pseudomonadota</taxon>
        <taxon>Gammaproteobacteria</taxon>
        <taxon>Alteromonadales</taxon>
        <taxon>Shewanellaceae</taxon>
        <taxon>Shewanella</taxon>
    </lineage>
</organism>
<dbReference type="RefSeq" id="WP_248940577.1">
    <property type="nucleotide sequence ID" value="NZ_JAKIKS010000044.1"/>
</dbReference>
<dbReference type="EMBL" id="JAKIKS010000044">
    <property type="protein sequence ID" value="MCL1125262.1"/>
    <property type="molecule type" value="Genomic_DNA"/>
</dbReference>